<proteinExistence type="predicted"/>
<keyword evidence="1" id="KW-1133">Transmembrane helix</keyword>
<feature type="transmembrane region" description="Helical" evidence="1">
    <location>
        <begin position="138"/>
        <end position="158"/>
    </location>
</feature>
<dbReference type="AlphaFoldDB" id="A0A1H5LV29"/>
<name>A0A1H5LV29_9MICC</name>
<keyword evidence="1" id="KW-0812">Transmembrane</keyword>
<evidence type="ECO:0000256" key="1">
    <source>
        <dbReference type="SAM" id="Phobius"/>
    </source>
</evidence>
<feature type="transmembrane region" description="Helical" evidence="1">
    <location>
        <begin position="81"/>
        <end position="99"/>
    </location>
</feature>
<accession>A0A1H5LV29</accession>
<dbReference type="EMBL" id="FNTV01000001">
    <property type="protein sequence ID" value="SEE80896.1"/>
    <property type="molecule type" value="Genomic_DNA"/>
</dbReference>
<sequence length="245" mass="25900">MTKEQTMKTATHKKWLDELALELRLNDVPGKSIGDALATVEEFLADSGQSPEAAFGTPREYAARLAAEGGRPSRKGMRGTIALSTTSLLAFLVFTAALTPSPNGGQMLISGWQLASMLVLAALVISLPLYLTHLLRHLWALIAVPVVGSAAGVLSAVLTPKSADDAFLALPPAPILLISAALILALSIVGTIIVVRGEPDPVVSPLDSTPARAWKARWFEILTQWLFPIIAALMFGLTAMIKAGS</sequence>
<dbReference type="Proteomes" id="UP000182725">
    <property type="component" value="Unassembled WGS sequence"/>
</dbReference>
<feature type="transmembrane region" description="Helical" evidence="1">
    <location>
        <begin position="173"/>
        <end position="197"/>
    </location>
</feature>
<protein>
    <submittedName>
        <fullName evidence="2">Uncharacterized protein</fullName>
    </submittedName>
</protein>
<feature type="transmembrane region" description="Helical" evidence="1">
    <location>
        <begin position="218"/>
        <end position="241"/>
    </location>
</feature>
<evidence type="ECO:0000313" key="2">
    <source>
        <dbReference type="EMBL" id="SEE80896.1"/>
    </source>
</evidence>
<gene>
    <name evidence="2" type="ORF">SAMN04489740_2625</name>
</gene>
<organism evidence="2 3">
    <name type="scientific">Arthrobacter alpinus</name>
    <dbReference type="NCBI Taxonomy" id="656366"/>
    <lineage>
        <taxon>Bacteria</taxon>
        <taxon>Bacillati</taxon>
        <taxon>Actinomycetota</taxon>
        <taxon>Actinomycetes</taxon>
        <taxon>Micrococcales</taxon>
        <taxon>Micrococcaceae</taxon>
        <taxon>Arthrobacter</taxon>
    </lineage>
</organism>
<evidence type="ECO:0000313" key="3">
    <source>
        <dbReference type="Proteomes" id="UP000182725"/>
    </source>
</evidence>
<reference evidence="2 3" key="1">
    <citation type="submission" date="2016-10" db="EMBL/GenBank/DDBJ databases">
        <authorList>
            <person name="de Groot N.N."/>
        </authorList>
    </citation>
    <scope>NUCLEOTIDE SEQUENCE [LARGE SCALE GENOMIC DNA]</scope>
    <source>
        <strain evidence="2 3">DSM 22274</strain>
    </source>
</reference>
<feature type="transmembrane region" description="Helical" evidence="1">
    <location>
        <begin position="111"/>
        <end position="131"/>
    </location>
</feature>
<keyword evidence="1" id="KW-0472">Membrane</keyword>